<dbReference type="Proteomes" id="UP000612585">
    <property type="component" value="Unassembled WGS sequence"/>
</dbReference>
<keyword evidence="2" id="KW-0472">Membrane</keyword>
<dbReference type="PANTHER" id="PTHR43433:SF5">
    <property type="entry name" value="AB HYDROLASE-1 DOMAIN-CONTAINING PROTEIN"/>
    <property type="match status" value="1"/>
</dbReference>
<dbReference type="InterPro" id="IPR000639">
    <property type="entry name" value="Epox_hydrolase-like"/>
</dbReference>
<keyword evidence="5" id="KW-1185">Reference proteome</keyword>
<comment type="caution">
    <text evidence="4">The sequence shown here is derived from an EMBL/GenBank/DDBJ whole genome shotgun (WGS) entry which is preliminary data.</text>
</comment>
<keyword evidence="2" id="KW-1133">Transmembrane helix</keyword>
<name>A0A8J4E281_9ACTN</name>
<evidence type="ECO:0000313" key="5">
    <source>
        <dbReference type="Proteomes" id="UP000612585"/>
    </source>
</evidence>
<dbReference type="SUPFAM" id="SSF53474">
    <property type="entry name" value="alpha/beta-Hydrolases"/>
    <property type="match status" value="1"/>
</dbReference>
<reference evidence="4" key="1">
    <citation type="submission" date="2021-01" db="EMBL/GenBank/DDBJ databases">
        <title>Whole genome shotgun sequence of Virgisporangium aurantiacum NBRC 16421.</title>
        <authorList>
            <person name="Komaki H."/>
            <person name="Tamura T."/>
        </authorList>
    </citation>
    <scope>NUCLEOTIDE SEQUENCE</scope>
    <source>
        <strain evidence="4">NBRC 16421</strain>
    </source>
</reference>
<dbReference type="PANTHER" id="PTHR43433">
    <property type="entry name" value="HYDROLASE, ALPHA/BETA FOLD FAMILY PROTEIN"/>
    <property type="match status" value="1"/>
</dbReference>
<dbReference type="InterPro" id="IPR000073">
    <property type="entry name" value="AB_hydrolase_1"/>
</dbReference>
<accession>A0A8J4E281</accession>
<evidence type="ECO:0000259" key="3">
    <source>
        <dbReference type="Pfam" id="PF00561"/>
    </source>
</evidence>
<feature type="transmembrane region" description="Helical" evidence="2">
    <location>
        <begin position="17"/>
        <end position="39"/>
    </location>
</feature>
<evidence type="ECO:0000313" key="4">
    <source>
        <dbReference type="EMBL" id="GIJ58719.1"/>
    </source>
</evidence>
<evidence type="ECO:0000256" key="1">
    <source>
        <dbReference type="ARBA" id="ARBA00022559"/>
    </source>
</evidence>
<sequence>MAKAASPTEKGFIGRNAGWIGALAAVGVAAGGVAVGVAANRYAKRRRARAGDQLVDEPFGELHYDDQFSVTTEDGVSLHVEVVEGERTSPTLVYVHGFCLDMGTFHFQRRAFEGEYRQVLYDQPGHGKSGRLPRGEYTLDALGAGLVAVLEKAVPDGPVVLIGHSMGGMTIMALAEQAPELFTDRVVGVVMISTSAGRLNEVTFGLPEVVSRLNRPLLPFVRRAPRLTTAVADRARKAGTEIARVLTRRYGFGSPNPSPAVVGYVEKMNSTTSTEVIARYIHTLYTHSRLPALAVLRTVPVLVIGGDADLLTPLVYSQEIADELPDAELVVIEHGGHVALLEFPDEVDDAIERFLERLP</sequence>
<gene>
    <name evidence="4" type="ORF">Vau01_062350</name>
</gene>
<dbReference type="Pfam" id="PF00561">
    <property type="entry name" value="Abhydrolase_1"/>
    <property type="match status" value="1"/>
</dbReference>
<proteinExistence type="predicted"/>
<dbReference type="EMBL" id="BOPG01000040">
    <property type="protein sequence ID" value="GIJ58719.1"/>
    <property type="molecule type" value="Genomic_DNA"/>
</dbReference>
<keyword evidence="2" id="KW-0812">Transmembrane</keyword>
<dbReference type="InterPro" id="IPR050471">
    <property type="entry name" value="AB_hydrolase"/>
</dbReference>
<dbReference type="PRINTS" id="PR00412">
    <property type="entry name" value="EPOXHYDRLASE"/>
</dbReference>
<keyword evidence="1" id="KW-0560">Oxidoreductase</keyword>
<feature type="domain" description="AB hydrolase-1" evidence="3">
    <location>
        <begin position="90"/>
        <end position="344"/>
    </location>
</feature>
<dbReference type="AlphaFoldDB" id="A0A8J4E281"/>
<dbReference type="Gene3D" id="3.40.50.1820">
    <property type="entry name" value="alpha/beta hydrolase"/>
    <property type="match status" value="1"/>
</dbReference>
<dbReference type="InterPro" id="IPR029058">
    <property type="entry name" value="AB_hydrolase_fold"/>
</dbReference>
<evidence type="ECO:0000256" key="2">
    <source>
        <dbReference type="SAM" id="Phobius"/>
    </source>
</evidence>
<protein>
    <submittedName>
        <fullName evidence="4">Lipase</fullName>
    </submittedName>
</protein>
<dbReference type="RefSeq" id="WP_239151984.1">
    <property type="nucleotide sequence ID" value="NZ_BOPG01000040.1"/>
</dbReference>
<keyword evidence="1" id="KW-0575">Peroxidase</keyword>
<organism evidence="4 5">
    <name type="scientific">Virgisporangium aurantiacum</name>
    <dbReference type="NCBI Taxonomy" id="175570"/>
    <lineage>
        <taxon>Bacteria</taxon>
        <taxon>Bacillati</taxon>
        <taxon>Actinomycetota</taxon>
        <taxon>Actinomycetes</taxon>
        <taxon>Micromonosporales</taxon>
        <taxon>Micromonosporaceae</taxon>
        <taxon>Virgisporangium</taxon>
    </lineage>
</organism>
<dbReference type="GO" id="GO:0004601">
    <property type="term" value="F:peroxidase activity"/>
    <property type="evidence" value="ECO:0007669"/>
    <property type="project" value="UniProtKB-KW"/>
</dbReference>